<dbReference type="Pfam" id="PF01321">
    <property type="entry name" value="Creatinase_N"/>
    <property type="match status" value="1"/>
</dbReference>
<evidence type="ECO:0008006" key="11">
    <source>
        <dbReference type="Google" id="ProtNLM"/>
    </source>
</evidence>
<proteinExistence type="inferred from homology"/>
<dbReference type="Pfam" id="PF00557">
    <property type="entry name" value="Peptidase_M24"/>
    <property type="match status" value="1"/>
</dbReference>
<protein>
    <recommendedName>
        <fullName evidence="11">Aminopeptidase P N-terminal domain-containing protein</fullName>
    </recommendedName>
</protein>
<evidence type="ECO:0000256" key="2">
    <source>
        <dbReference type="ARBA" id="ARBA00008766"/>
    </source>
</evidence>
<comment type="cofactor">
    <cofactor evidence="1">
        <name>Mn(2+)</name>
        <dbReference type="ChEBI" id="CHEBI:29035"/>
    </cofactor>
</comment>
<dbReference type="Pfam" id="PF16188">
    <property type="entry name" value="Peptidase_M24_C"/>
    <property type="match status" value="1"/>
</dbReference>
<feature type="domain" description="Peptidase M24 C-terminal" evidence="8">
    <location>
        <begin position="557"/>
        <end position="619"/>
    </location>
</feature>
<comment type="caution">
    <text evidence="9">The sequence shown here is derived from an EMBL/GenBank/DDBJ whole genome shotgun (WGS) entry which is preliminary data.</text>
</comment>
<feature type="domain" description="Peptidase M24" evidence="6">
    <location>
        <begin position="329"/>
        <end position="544"/>
    </location>
</feature>
<name>A0A6G0WBU6_9STRA</name>
<gene>
    <name evidence="9" type="ORF">Ae201684_016931</name>
</gene>
<dbReference type="InterPro" id="IPR032416">
    <property type="entry name" value="Peptidase_M24_C"/>
</dbReference>
<evidence type="ECO:0000259" key="6">
    <source>
        <dbReference type="Pfam" id="PF00557"/>
    </source>
</evidence>
<evidence type="ECO:0000259" key="8">
    <source>
        <dbReference type="Pfam" id="PF16188"/>
    </source>
</evidence>
<dbReference type="EMBL" id="VJMJ01000272">
    <property type="protein sequence ID" value="KAF0724390.1"/>
    <property type="molecule type" value="Genomic_DNA"/>
</dbReference>
<dbReference type="InterPro" id="IPR033740">
    <property type="entry name" value="Pept_M24B"/>
</dbReference>
<dbReference type="InterPro" id="IPR050422">
    <property type="entry name" value="X-Pro_aminopeptidase_P"/>
</dbReference>
<dbReference type="PANTHER" id="PTHR43763">
    <property type="entry name" value="XAA-PRO AMINOPEPTIDASE 1"/>
    <property type="match status" value="1"/>
</dbReference>
<dbReference type="VEuPathDB" id="FungiDB:AeMF1_020728"/>
<evidence type="ECO:0000259" key="7">
    <source>
        <dbReference type="Pfam" id="PF01321"/>
    </source>
</evidence>
<dbReference type="GO" id="GO:0046872">
    <property type="term" value="F:metal ion binding"/>
    <property type="evidence" value="ECO:0007669"/>
    <property type="project" value="UniProtKB-KW"/>
</dbReference>
<dbReference type="Pfam" id="PF16189">
    <property type="entry name" value="Creatinase_N_2"/>
    <property type="match status" value="1"/>
</dbReference>
<dbReference type="SUPFAM" id="SSF53092">
    <property type="entry name" value="Creatinase/prolidase N-terminal domain"/>
    <property type="match status" value="1"/>
</dbReference>
<dbReference type="GO" id="GO:0005737">
    <property type="term" value="C:cytoplasm"/>
    <property type="evidence" value="ECO:0007669"/>
    <property type="project" value="UniProtKB-ARBA"/>
</dbReference>
<comment type="similarity">
    <text evidence="2">Belongs to the peptidase M24B family.</text>
</comment>
<evidence type="ECO:0000313" key="9">
    <source>
        <dbReference type="EMBL" id="KAF0724390.1"/>
    </source>
</evidence>
<sequence length="620" mass="67789">MTSTLEKIRRAFAGIAPRVLDAELRIHPAASSHARVSALLVESEDAHGSEYVSSRDMRRAFVSGFDGSAGTALITNDKALLWTDGRYFLQAENQLSKEWTLMRQAQKNVPTLEEWLETNLASGDALAIDPLLTSVSTARRLVQSATKANASVVCCEVGNNVVDQVWESQPAKVPSDLRVIGIAFSGTAVAEKLTNLRAEIEKKKATAVVLTALDDIAWLFNIRGSDVEFNPVVMSYALVTLSSATLFVDAKELTPEVLAHFGDHVQVKSYDSFVSELETYAKTAPGPILIDPMQCNVAVFSAIPLAVRKETPSIVLKQKAIKNAVEIHGMREAHIRDGAALVKFFSWLEETVAAGIPVNEVSADLKQQSFRREMEHFVSLSFGTISGSGPNGAIIHYHADDESKCGTITTDKMYLNDSGAQYLDGTTDVTRTVHLGQPTPYEIHCFTHVLKAHIALATAVFPDECDGVKLDAITRAPLWKAGLDYRHGTGHGVGAFLNVHEKGVLMSFKLNPTGLLISENMIVSNEPGYYEDGAFGIRIENLMVAVKADKLKTPFGPFCTFETITMCPIQQKLIDTSILTGDEKAWLNNYHETVRAKLTPLLESSPSALAYLRRETQPIV</sequence>
<dbReference type="Gene3D" id="3.90.230.10">
    <property type="entry name" value="Creatinase/methionine aminopeptidase superfamily"/>
    <property type="match status" value="1"/>
</dbReference>
<dbReference type="InterPro" id="IPR029149">
    <property type="entry name" value="Creatin/AminoP/Spt16_N"/>
</dbReference>
<keyword evidence="10" id="KW-1185">Reference proteome</keyword>
<feature type="domain" description="Creatinase N-terminal" evidence="7">
    <location>
        <begin position="37"/>
        <end position="147"/>
    </location>
</feature>
<evidence type="ECO:0000256" key="5">
    <source>
        <dbReference type="ARBA" id="ARBA00023211"/>
    </source>
</evidence>
<evidence type="ECO:0000313" key="10">
    <source>
        <dbReference type="Proteomes" id="UP000481153"/>
    </source>
</evidence>
<dbReference type="GO" id="GO:0070006">
    <property type="term" value="F:metalloaminopeptidase activity"/>
    <property type="evidence" value="ECO:0007669"/>
    <property type="project" value="InterPro"/>
</dbReference>
<dbReference type="Proteomes" id="UP000481153">
    <property type="component" value="Unassembled WGS sequence"/>
</dbReference>
<dbReference type="InterPro" id="IPR000587">
    <property type="entry name" value="Creatinase_N"/>
</dbReference>
<keyword evidence="4" id="KW-0378">Hydrolase</keyword>
<dbReference type="Gene3D" id="3.40.350.10">
    <property type="entry name" value="Creatinase/prolidase N-terminal domain"/>
    <property type="match status" value="2"/>
</dbReference>
<dbReference type="CDD" id="cd01085">
    <property type="entry name" value="APP"/>
    <property type="match status" value="1"/>
</dbReference>
<dbReference type="FunFam" id="3.40.350.10:FF:000003">
    <property type="entry name" value="Xaa-pro aminopeptidase P"/>
    <property type="match status" value="1"/>
</dbReference>
<evidence type="ECO:0000256" key="4">
    <source>
        <dbReference type="ARBA" id="ARBA00022801"/>
    </source>
</evidence>
<dbReference type="InterPro" id="IPR000994">
    <property type="entry name" value="Pept_M24"/>
</dbReference>
<reference evidence="9 10" key="1">
    <citation type="submission" date="2019-07" db="EMBL/GenBank/DDBJ databases">
        <title>Genomics analysis of Aphanomyces spp. identifies a new class of oomycete effector associated with host adaptation.</title>
        <authorList>
            <person name="Gaulin E."/>
        </authorList>
    </citation>
    <scope>NUCLEOTIDE SEQUENCE [LARGE SCALE GENOMIC DNA]</scope>
    <source>
        <strain evidence="9 10">ATCC 201684</strain>
    </source>
</reference>
<organism evidence="9 10">
    <name type="scientific">Aphanomyces euteiches</name>
    <dbReference type="NCBI Taxonomy" id="100861"/>
    <lineage>
        <taxon>Eukaryota</taxon>
        <taxon>Sar</taxon>
        <taxon>Stramenopiles</taxon>
        <taxon>Oomycota</taxon>
        <taxon>Saprolegniomycetes</taxon>
        <taxon>Saprolegniales</taxon>
        <taxon>Verrucalvaceae</taxon>
        <taxon>Aphanomyces</taxon>
    </lineage>
</organism>
<dbReference type="FunFam" id="3.90.230.10:FF:000007">
    <property type="entry name" value="Xaa-Pro aminopeptidase P"/>
    <property type="match status" value="1"/>
</dbReference>
<accession>A0A6G0WBU6</accession>
<evidence type="ECO:0000256" key="3">
    <source>
        <dbReference type="ARBA" id="ARBA00022723"/>
    </source>
</evidence>
<dbReference type="AlphaFoldDB" id="A0A6G0WBU6"/>
<keyword evidence="5" id="KW-0464">Manganese</keyword>
<evidence type="ECO:0000256" key="1">
    <source>
        <dbReference type="ARBA" id="ARBA00001936"/>
    </source>
</evidence>
<dbReference type="PANTHER" id="PTHR43763:SF6">
    <property type="entry name" value="XAA-PRO AMINOPEPTIDASE 1"/>
    <property type="match status" value="1"/>
</dbReference>
<keyword evidence="3" id="KW-0479">Metal-binding</keyword>
<dbReference type="InterPro" id="IPR036005">
    <property type="entry name" value="Creatinase/aminopeptidase-like"/>
</dbReference>
<dbReference type="SUPFAM" id="SSF55920">
    <property type="entry name" value="Creatinase/aminopeptidase"/>
    <property type="match status" value="1"/>
</dbReference>